<reference evidence="9 10" key="1">
    <citation type="journal article" date="2014" name="Genome Announc.">
        <title>Genome Sequence of Youngiibacter fragilis, the Type Strain of the Genus Youngiibacter.</title>
        <authorList>
            <person name="Wawrik C.B."/>
            <person name="Callaghan A.V."/>
            <person name="Stamps B.W."/>
            <person name="Wawrik B."/>
        </authorList>
    </citation>
    <scope>NUCLEOTIDE SEQUENCE [LARGE SCALE GENOMIC DNA]</scope>
    <source>
        <strain evidence="9 10">232.1</strain>
    </source>
</reference>
<protein>
    <recommendedName>
        <fullName evidence="2 6">Adenine deaminase</fullName>
        <shortName evidence="6">Adenase</shortName>
        <shortName evidence="6">Adenine aminase</shortName>
        <ecNumber evidence="2 6">3.5.4.2</ecNumber>
    </recommendedName>
</protein>
<evidence type="ECO:0000256" key="1">
    <source>
        <dbReference type="ARBA" id="ARBA00006773"/>
    </source>
</evidence>
<comment type="caution">
    <text evidence="9">The sequence shown here is derived from an EMBL/GenBank/DDBJ whole genome shotgun (WGS) entry which is preliminary data.</text>
</comment>
<evidence type="ECO:0000256" key="6">
    <source>
        <dbReference type="HAMAP-Rule" id="MF_01518"/>
    </source>
</evidence>
<evidence type="ECO:0000313" key="10">
    <source>
        <dbReference type="Proteomes" id="UP000017747"/>
    </source>
</evidence>
<gene>
    <name evidence="6" type="primary">ade</name>
    <name evidence="9" type="ORF">T472_0202825</name>
</gene>
<name>V7IA04_9CLOT</name>
<keyword evidence="10" id="KW-1185">Reference proteome</keyword>
<comment type="cofactor">
    <cofactor evidence="6">
        <name>Mn(2+)</name>
        <dbReference type="ChEBI" id="CHEBI:29035"/>
    </cofactor>
</comment>
<comment type="similarity">
    <text evidence="1 6">Belongs to the metallo-dependent hydrolases superfamily. Adenine deaminase family.</text>
</comment>
<evidence type="ECO:0000256" key="3">
    <source>
        <dbReference type="ARBA" id="ARBA00022801"/>
    </source>
</evidence>
<evidence type="ECO:0000259" key="7">
    <source>
        <dbReference type="Pfam" id="PF01979"/>
    </source>
</evidence>
<comment type="catalytic activity">
    <reaction evidence="5 6">
        <text>adenine + H2O + H(+) = hypoxanthine + NH4(+)</text>
        <dbReference type="Rhea" id="RHEA:23688"/>
        <dbReference type="ChEBI" id="CHEBI:15377"/>
        <dbReference type="ChEBI" id="CHEBI:15378"/>
        <dbReference type="ChEBI" id="CHEBI:16708"/>
        <dbReference type="ChEBI" id="CHEBI:17368"/>
        <dbReference type="ChEBI" id="CHEBI:28938"/>
        <dbReference type="EC" id="3.5.4.2"/>
    </reaction>
</comment>
<dbReference type="PANTHER" id="PTHR11113:SF2">
    <property type="entry name" value="ADENINE DEAMINASE"/>
    <property type="match status" value="1"/>
</dbReference>
<dbReference type="Gene3D" id="2.30.40.10">
    <property type="entry name" value="Urease, subunit C, domain 1"/>
    <property type="match status" value="1"/>
</dbReference>
<dbReference type="Pfam" id="PF01979">
    <property type="entry name" value="Amidohydro_1"/>
    <property type="match status" value="1"/>
</dbReference>
<dbReference type="InterPro" id="IPR006679">
    <property type="entry name" value="Adenine_deam"/>
</dbReference>
<dbReference type="SUPFAM" id="SSF51338">
    <property type="entry name" value="Composite domain of metallo-dependent hydrolases"/>
    <property type="match status" value="1"/>
</dbReference>
<dbReference type="STRING" id="994573.T472_0202825"/>
<dbReference type="InterPro" id="IPR006680">
    <property type="entry name" value="Amidohydro-rel"/>
</dbReference>
<feature type="domain" description="Adenine deaminase C-terminal" evidence="8">
    <location>
        <begin position="401"/>
        <end position="563"/>
    </location>
</feature>
<sequence>MDINTLTSLIKASNGEIPCDLSLQNAKVVDVFSGKILETGIGIKDGYIVGYGDYEGDEVTDLDGAYVSPSLIDSHIHVESTVSTCRVLSEAACMHGIGSMVADPHEIANVLGSDGILYMLDSSEGLPVDFYFMLSSCVPSTKLETSGAVLKSSDLLPLYDSERVLGLAEVMDMPSVAGCDEDMLKKLLAARNRGLVIDGHGSELTKRGSNIFRTAGISTDHECVTSEEAMDRLSKGMYIHIREGTAAKNFDAIIGLVDKDNLRRFTFCTDDMHIDELHRNGSIDALVRRAIAFGLEPVDAIRMATINPSECYGLRESGAIAPGYRADFIVLESLSDFRIRSVYKRGLKVYGTDGVTFDFSSAIPPPIMSTMNFRELKASSFKMDIPGTGTVNLMEIIKNSLLTRHHEISMGKSSDFMSDITNDIIKIGIVERHKNTGNVALGLVRGFRLHEGAVASSVSHDSHNIIVIGTNDQDMASACNRLRETGGGIAIYSHGKMLAELPLEIAGLMSGRPLLELIENVGNLKNTAQVVFDGLDFDPFLTLSFLALPVIPEIKITDKGLYSSSLGRFIGLFN</sequence>
<evidence type="ECO:0000256" key="4">
    <source>
        <dbReference type="ARBA" id="ARBA00023211"/>
    </source>
</evidence>
<dbReference type="EC" id="3.5.4.2" evidence="2 6"/>
<organism evidence="9 10">
    <name type="scientific">Youngiibacter fragilis 232.1</name>
    <dbReference type="NCBI Taxonomy" id="994573"/>
    <lineage>
        <taxon>Bacteria</taxon>
        <taxon>Bacillati</taxon>
        <taxon>Bacillota</taxon>
        <taxon>Clostridia</taxon>
        <taxon>Eubacteriales</taxon>
        <taxon>Clostridiaceae</taxon>
        <taxon>Youngiibacter</taxon>
    </lineage>
</organism>
<dbReference type="EMBL" id="AXUN02000041">
    <property type="protein sequence ID" value="ETA82116.1"/>
    <property type="molecule type" value="Genomic_DNA"/>
</dbReference>
<dbReference type="PATRIC" id="fig|994573.3.peg.528"/>
<dbReference type="CDD" id="cd01295">
    <property type="entry name" value="AdeC"/>
    <property type="match status" value="1"/>
</dbReference>
<dbReference type="OrthoDB" id="9775607at2"/>
<dbReference type="PANTHER" id="PTHR11113">
    <property type="entry name" value="N-ACETYLGLUCOSAMINE-6-PHOSPHATE DEACETYLASE"/>
    <property type="match status" value="1"/>
</dbReference>
<dbReference type="InterPro" id="IPR032466">
    <property type="entry name" value="Metal_Hydrolase"/>
</dbReference>
<evidence type="ECO:0000256" key="2">
    <source>
        <dbReference type="ARBA" id="ARBA00012782"/>
    </source>
</evidence>
<dbReference type="GO" id="GO:0006146">
    <property type="term" value="P:adenine catabolic process"/>
    <property type="evidence" value="ECO:0007669"/>
    <property type="project" value="InterPro"/>
</dbReference>
<dbReference type="Pfam" id="PF13382">
    <property type="entry name" value="Adenine_deam_C"/>
    <property type="match status" value="1"/>
</dbReference>
<dbReference type="Gene3D" id="3.20.20.140">
    <property type="entry name" value="Metal-dependent hydrolases"/>
    <property type="match status" value="1"/>
</dbReference>
<dbReference type="InterPro" id="IPR011059">
    <property type="entry name" value="Metal-dep_hydrolase_composite"/>
</dbReference>
<proteinExistence type="inferred from homology"/>
<dbReference type="InterPro" id="IPR026912">
    <property type="entry name" value="Adenine_deam_C"/>
</dbReference>
<keyword evidence="4 6" id="KW-0464">Manganese</keyword>
<dbReference type="AlphaFoldDB" id="V7IA04"/>
<dbReference type="GO" id="GO:0000034">
    <property type="term" value="F:adenine deaminase activity"/>
    <property type="evidence" value="ECO:0007669"/>
    <property type="project" value="UniProtKB-UniRule"/>
</dbReference>
<dbReference type="eggNOG" id="COG1001">
    <property type="taxonomic scope" value="Bacteria"/>
</dbReference>
<keyword evidence="3 6" id="KW-0378">Hydrolase</keyword>
<feature type="domain" description="Amidohydrolase-related" evidence="7">
    <location>
        <begin position="66"/>
        <end position="346"/>
    </location>
</feature>
<evidence type="ECO:0000259" key="8">
    <source>
        <dbReference type="Pfam" id="PF13382"/>
    </source>
</evidence>
<accession>V7IA04</accession>
<dbReference type="RefSeq" id="WP_023384319.1">
    <property type="nucleotide sequence ID" value="NZ_AXUN02000041.1"/>
</dbReference>
<dbReference type="NCBIfam" id="TIGR01178">
    <property type="entry name" value="ade"/>
    <property type="match status" value="1"/>
</dbReference>
<dbReference type="HAMAP" id="MF_01518">
    <property type="entry name" value="Adenine_deamin"/>
    <property type="match status" value="1"/>
</dbReference>
<dbReference type="Proteomes" id="UP000017747">
    <property type="component" value="Unassembled WGS sequence"/>
</dbReference>
<dbReference type="SUPFAM" id="SSF51556">
    <property type="entry name" value="Metallo-dependent hydrolases"/>
    <property type="match status" value="1"/>
</dbReference>
<evidence type="ECO:0000313" key="9">
    <source>
        <dbReference type="EMBL" id="ETA82116.1"/>
    </source>
</evidence>
<evidence type="ECO:0000256" key="5">
    <source>
        <dbReference type="ARBA" id="ARBA00047720"/>
    </source>
</evidence>